<keyword evidence="2" id="KW-0539">Nucleus</keyword>
<comment type="similarity">
    <text evidence="3">Belongs to the SAAL1 family.</text>
</comment>
<evidence type="ECO:0000256" key="3">
    <source>
        <dbReference type="ARBA" id="ARBA00038401"/>
    </source>
</evidence>
<dbReference type="RefSeq" id="XP_007885592.2">
    <property type="nucleotide sequence ID" value="XM_007887401.2"/>
</dbReference>
<dbReference type="KEGG" id="cmk:103174833"/>
<dbReference type="GO" id="GO:1901647">
    <property type="term" value="P:positive regulation of synoviocyte proliferation"/>
    <property type="evidence" value="ECO:0007669"/>
    <property type="project" value="TreeGrafter"/>
</dbReference>
<name>V9KKC6_CALMI</name>
<proteinExistence type="evidence at transcript level"/>
<dbReference type="PANTHER" id="PTHR23424">
    <property type="entry name" value="SERUM AMYLOID A"/>
    <property type="match status" value="1"/>
</dbReference>
<evidence type="ECO:0000256" key="4">
    <source>
        <dbReference type="SAM" id="MobiDB-lite"/>
    </source>
</evidence>
<accession>V9KKC6</accession>
<dbReference type="EMBL" id="JW866422">
    <property type="protein sequence ID" value="AFO98939.1"/>
    <property type="molecule type" value="mRNA"/>
</dbReference>
<dbReference type="CTD" id="113174"/>
<dbReference type="InterPro" id="IPR016024">
    <property type="entry name" value="ARM-type_fold"/>
</dbReference>
<reference evidence="5" key="1">
    <citation type="journal article" date="2014" name="Nature">
        <title>Elephant shark genome provides unique insights into gnathostome evolution.</title>
        <authorList>
            <consortium name="International Elephant Shark Genome Sequencing Consortium"/>
            <person name="Venkatesh B."/>
            <person name="Lee A.P."/>
            <person name="Ravi V."/>
            <person name="Maurya A.K."/>
            <person name="Lian M.M."/>
            <person name="Swann J.B."/>
            <person name="Ohta Y."/>
            <person name="Flajnik M.F."/>
            <person name="Sutoh Y."/>
            <person name="Kasahara M."/>
            <person name="Hoon S."/>
            <person name="Gangu V."/>
            <person name="Roy S.W."/>
            <person name="Irimia M."/>
            <person name="Korzh V."/>
            <person name="Kondrychyn I."/>
            <person name="Lim Z.W."/>
            <person name="Tay B.H."/>
            <person name="Tohari S."/>
            <person name="Kong K.W."/>
            <person name="Ho S."/>
            <person name="Lorente-Galdos B."/>
            <person name="Quilez J."/>
            <person name="Marques-Bonet T."/>
            <person name="Raney B.J."/>
            <person name="Ingham P.W."/>
            <person name="Tay A."/>
            <person name="Hillier L.W."/>
            <person name="Minx P."/>
            <person name="Boehm T."/>
            <person name="Wilson R.K."/>
            <person name="Brenner S."/>
            <person name="Warren W.C."/>
        </authorList>
    </citation>
    <scope>NUCLEOTIDE SEQUENCE</scope>
    <source>
        <tissue evidence="5">Testis</tissue>
    </source>
</reference>
<dbReference type="InterPro" id="IPR011989">
    <property type="entry name" value="ARM-like"/>
</dbReference>
<dbReference type="GO" id="GO:0005654">
    <property type="term" value="C:nucleoplasm"/>
    <property type="evidence" value="ECO:0007669"/>
    <property type="project" value="TreeGrafter"/>
</dbReference>
<dbReference type="GeneID" id="103174833"/>
<evidence type="ECO:0000313" key="5">
    <source>
        <dbReference type="EMBL" id="AFO98939.1"/>
    </source>
</evidence>
<evidence type="ECO:0000256" key="2">
    <source>
        <dbReference type="ARBA" id="ARBA00023242"/>
    </source>
</evidence>
<comment type="subcellular location">
    <subcellularLocation>
        <location evidence="1">Nucleus</location>
    </subcellularLocation>
</comment>
<dbReference type="SUPFAM" id="SSF48371">
    <property type="entry name" value="ARM repeat"/>
    <property type="match status" value="1"/>
</dbReference>
<dbReference type="InterPro" id="IPR052464">
    <property type="entry name" value="Synovial_Prolif_Regulator"/>
</dbReference>
<dbReference type="Gene3D" id="1.25.10.10">
    <property type="entry name" value="Leucine-rich Repeat Variant"/>
    <property type="match status" value="1"/>
</dbReference>
<organism evidence="5">
    <name type="scientific">Callorhinchus milii</name>
    <name type="common">Ghost shark</name>
    <dbReference type="NCBI Taxonomy" id="7868"/>
    <lineage>
        <taxon>Eukaryota</taxon>
        <taxon>Metazoa</taxon>
        <taxon>Chordata</taxon>
        <taxon>Craniata</taxon>
        <taxon>Vertebrata</taxon>
        <taxon>Chondrichthyes</taxon>
        <taxon>Holocephali</taxon>
        <taxon>Chimaeriformes</taxon>
        <taxon>Callorhinchidae</taxon>
        <taxon>Callorhinchus</taxon>
    </lineage>
</organism>
<dbReference type="AlphaFoldDB" id="V9KKC6"/>
<evidence type="ECO:0000256" key="1">
    <source>
        <dbReference type="ARBA" id="ARBA00004123"/>
    </source>
</evidence>
<dbReference type="PANTHER" id="PTHR23424:SF23">
    <property type="entry name" value="PROTEIN SAAL1"/>
    <property type="match status" value="1"/>
</dbReference>
<dbReference type="OrthoDB" id="2156856at2759"/>
<feature type="region of interest" description="Disordered" evidence="4">
    <location>
        <begin position="369"/>
        <end position="389"/>
    </location>
</feature>
<protein>
    <submittedName>
        <fullName evidence="5">Protein SAAL1</fullName>
    </submittedName>
</protein>
<sequence length="474" mass="53213">MDRNPSPPPGGSEWEEEVVRGDAIGDTVYSRHWLFSTLLRLIQLVTPKGDDSDSVETELDEEVESEICKVWDMSMDEDVAVFLQEFNATDILLGVIGKSKCPRLTEICVGILGNMACYKETCRSITSNENLVEVLILLLGDTDPPTLLETSRLILTCLSQPDMARTWAEQIDKERSVQENVCFIMRSSTNSDLLVKVGEVVDKLFDLDKELMLSWVAGCKPQPEASGLEQEEGSELELIPCLLEAARQLRSDSTEGLEVYMHILQLLTTVDEGIQAIVQSPDRGKETWALLYEVVRADLCQADEPAITIEEQAGLLAPTLAVLSALFASHLEADYIKAEEHRILLTILLRVLLYMEECRKKPREGVRKASVDQWSVPQPQPGAPRPKRREGDVHLTILQEVCCDFLSELFMEVSKETVCQGFKDGNLSLESCSRALRHLLPLHHTPVKRFHQLLTEVEPDCAERLLLEFPSLKS</sequence>